<dbReference type="SMART" id="SM00054">
    <property type="entry name" value="EFh"/>
    <property type="match status" value="5"/>
</dbReference>
<dbReference type="Gene3D" id="1.10.238.10">
    <property type="entry name" value="EF-hand"/>
    <property type="match status" value="3"/>
</dbReference>
<dbReference type="Pfam" id="PF13499">
    <property type="entry name" value="EF-hand_7"/>
    <property type="match status" value="1"/>
</dbReference>
<evidence type="ECO:0000256" key="3">
    <source>
        <dbReference type="SAM" id="SignalP"/>
    </source>
</evidence>
<dbReference type="Pfam" id="PF13202">
    <property type="entry name" value="EF-hand_5"/>
    <property type="match status" value="2"/>
</dbReference>
<feature type="signal peptide" evidence="3">
    <location>
        <begin position="1"/>
        <end position="15"/>
    </location>
</feature>
<feature type="chain" id="PRO_5045355188" description="EF-hand domain-containing protein" evidence="3">
    <location>
        <begin position="16"/>
        <end position="310"/>
    </location>
</feature>
<keyword evidence="6" id="KW-1185">Reference proteome</keyword>
<organism evidence="5 6">
    <name type="scientific">Clavelina lepadiformis</name>
    <name type="common">Light-bulb sea squirt</name>
    <name type="synonym">Ascidia lepadiformis</name>
    <dbReference type="NCBI Taxonomy" id="159417"/>
    <lineage>
        <taxon>Eukaryota</taxon>
        <taxon>Metazoa</taxon>
        <taxon>Chordata</taxon>
        <taxon>Tunicata</taxon>
        <taxon>Ascidiacea</taxon>
        <taxon>Aplousobranchia</taxon>
        <taxon>Clavelinidae</taxon>
        <taxon>Clavelina</taxon>
    </lineage>
</organism>
<dbReference type="CDD" id="cd16226">
    <property type="entry name" value="EFh_CREC_Calumenin_like"/>
    <property type="match status" value="1"/>
</dbReference>
<dbReference type="EMBL" id="CAWYQH010000174">
    <property type="protein sequence ID" value="CAK8698100.1"/>
    <property type="molecule type" value="Genomic_DNA"/>
</dbReference>
<feature type="domain" description="EF-hand" evidence="4">
    <location>
        <begin position="59"/>
        <end position="94"/>
    </location>
</feature>
<dbReference type="InterPro" id="IPR018247">
    <property type="entry name" value="EF_Hand_1_Ca_BS"/>
</dbReference>
<comment type="similarity">
    <text evidence="1">Belongs to the CREC family.</text>
</comment>
<dbReference type="Proteomes" id="UP001642483">
    <property type="component" value="Unassembled WGS sequence"/>
</dbReference>
<dbReference type="PROSITE" id="PS00018">
    <property type="entry name" value="EF_HAND_1"/>
    <property type="match status" value="5"/>
</dbReference>
<proteinExistence type="inferred from homology"/>
<name>A0ABP0H6D6_CLALP</name>
<evidence type="ECO:0000259" key="4">
    <source>
        <dbReference type="PROSITE" id="PS50222"/>
    </source>
</evidence>
<dbReference type="PANTHER" id="PTHR10827">
    <property type="entry name" value="RETICULOCALBIN"/>
    <property type="match status" value="1"/>
</dbReference>
<dbReference type="PANTHER" id="PTHR10827:SF52">
    <property type="entry name" value="IP16409P"/>
    <property type="match status" value="1"/>
</dbReference>
<evidence type="ECO:0000256" key="2">
    <source>
        <dbReference type="ARBA" id="ARBA00022837"/>
    </source>
</evidence>
<sequence>MMVFVGLFMVGITLAAVAKKDRVVDHTLSDKEPGSPDYDHDAFVGEEEAKKFNDLSPEESRRRLGLIVEKIDKDSNGKVTEKELEDWIIFTQQRYIHEDADKQFPALDKNGDGKIHWNEYKNTSYGYLSDEDLETSEKDDEFSYKQMIARDERRWDKADTNGDKHCDLDEFKAFLHPEEFPHMIDVVVQETMDDIDKNKDGLLSLEEYINDMHTRDDTEEEPEWVATEREQFTTYRDTDKDGYLNNEEVREWILPTDFNHAIAEAKHLIQEADGDGDGELTKDEIITHHDAFVGSQATDWGEALNRHDEF</sequence>
<accession>A0ABP0H6D6</accession>
<feature type="domain" description="EF-hand" evidence="4">
    <location>
        <begin position="95"/>
        <end position="130"/>
    </location>
</feature>
<keyword evidence="2" id="KW-0106">Calcium</keyword>
<gene>
    <name evidence="5" type="ORF">CVLEPA_LOCUS31573</name>
</gene>
<protein>
    <recommendedName>
        <fullName evidence="4">EF-hand domain-containing protein</fullName>
    </recommendedName>
</protein>
<feature type="domain" description="EF-hand" evidence="4">
    <location>
        <begin position="260"/>
        <end position="295"/>
    </location>
</feature>
<dbReference type="InterPro" id="IPR011992">
    <property type="entry name" value="EF-hand-dom_pair"/>
</dbReference>
<keyword evidence="3" id="KW-0732">Signal</keyword>
<reference evidence="5 6" key="1">
    <citation type="submission" date="2024-02" db="EMBL/GenBank/DDBJ databases">
        <authorList>
            <person name="Daric V."/>
            <person name="Darras S."/>
        </authorList>
    </citation>
    <scope>NUCLEOTIDE SEQUENCE [LARGE SCALE GENOMIC DNA]</scope>
</reference>
<evidence type="ECO:0000313" key="5">
    <source>
        <dbReference type="EMBL" id="CAK8698100.1"/>
    </source>
</evidence>
<comment type="caution">
    <text evidence="5">The sequence shown here is derived from an EMBL/GenBank/DDBJ whole genome shotgun (WGS) entry which is preliminary data.</text>
</comment>
<dbReference type="PROSITE" id="PS50222">
    <property type="entry name" value="EF_HAND_2"/>
    <property type="match status" value="4"/>
</dbReference>
<dbReference type="InterPro" id="IPR002048">
    <property type="entry name" value="EF_hand_dom"/>
</dbReference>
<feature type="domain" description="EF-hand" evidence="4">
    <location>
        <begin position="183"/>
        <end position="218"/>
    </location>
</feature>
<evidence type="ECO:0000313" key="6">
    <source>
        <dbReference type="Proteomes" id="UP001642483"/>
    </source>
</evidence>
<evidence type="ECO:0000256" key="1">
    <source>
        <dbReference type="ARBA" id="ARBA00006431"/>
    </source>
</evidence>
<dbReference type="SUPFAM" id="SSF47473">
    <property type="entry name" value="EF-hand"/>
    <property type="match status" value="2"/>
</dbReference>